<dbReference type="Pfam" id="PF12505">
    <property type="entry name" value="DUF3712"/>
    <property type="match status" value="1"/>
</dbReference>
<name>A0ABP0JMS2_9DINO</name>
<dbReference type="Proteomes" id="UP001642464">
    <property type="component" value="Unassembled WGS sequence"/>
</dbReference>
<gene>
    <name evidence="4" type="ORF">SCF082_LOCUS12894</name>
</gene>
<feature type="repeat" description="PPR" evidence="2">
    <location>
        <begin position="525"/>
        <end position="559"/>
    </location>
</feature>
<evidence type="ECO:0000313" key="5">
    <source>
        <dbReference type="Proteomes" id="UP001642464"/>
    </source>
</evidence>
<dbReference type="InterPro" id="IPR011990">
    <property type="entry name" value="TPR-like_helical_dom_sf"/>
</dbReference>
<dbReference type="PANTHER" id="PTHR47447:SF21">
    <property type="entry name" value="PENTACOTRIPEPTIDE-REPEAT REGION OF PRORP DOMAIN-CONTAINING PROTEIN"/>
    <property type="match status" value="1"/>
</dbReference>
<dbReference type="Pfam" id="PF13041">
    <property type="entry name" value="PPR_2"/>
    <property type="match status" value="2"/>
</dbReference>
<dbReference type="EMBL" id="CAXAMM010007891">
    <property type="protein sequence ID" value="CAK9015730.1"/>
    <property type="molecule type" value="Genomic_DNA"/>
</dbReference>
<dbReference type="PANTHER" id="PTHR47447">
    <property type="entry name" value="OS03G0856100 PROTEIN"/>
    <property type="match status" value="1"/>
</dbReference>
<evidence type="ECO:0000313" key="4">
    <source>
        <dbReference type="EMBL" id="CAK9015730.1"/>
    </source>
</evidence>
<evidence type="ECO:0000259" key="3">
    <source>
        <dbReference type="Pfam" id="PF17177"/>
    </source>
</evidence>
<dbReference type="InterPro" id="IPR022185">
    <property type="entry name" value="DUF3712"/>
</dbReference>
<dbReference type="InterPro" id="IPR033443">
    <property type="entry name" value="PROP1-like_PPR_dom"/>
</dbReference>
<dbReference type="InterPro" id="IPR002885">
    <property type="entry name" value="PPR_rpt"/>
</dbReference>
<keyword evidence="1" id="KW-0677">Repeat</keyword>
<dbReference type="Gene3D" id="1.25.40.10">
    <property type="entry name" value="Tetratricopeptide repeat domain"/>
    <property type="match status" value="3"/>
</dbReference>
<comment type="caution">
    <text evidence="4">The sequence shown here is derived from an EMBL/GenBank/DDBJ whole genome shotgun (WGS) entry which is preliminary data.</text>
</comment>
<feature type="repeat" description="PPR" evidence="2">
    <location>
        <begin position="454"/>
        <end position="488"/>
    </location>
</feature>
<dbReference type="NCBIfam" id="TIGR00756">
    <property type="entry name" value="PPR"/>
    <property type="match status" value="4"/>
</dbReference>
<feature type="repeat" description="PPR" evidence="2">
    <location>
        <begin position="419"/>
        <end position="453"/>
    </location>
</feature>
<keyword evidence="5" id="KW-1185">Reference proteome</keyword>
<organism evidence="4 5">
    <name type="scientific">Durusdinium trenchii</name>
    <dbReference type="NCBI Taxonomy" id="1381693"/>
    <lineage>
        <taxon>Eukaryota</taxon>
        <taxon>Sar</taxon>
        <taxon>Alveolata</taxon>
        <taxon>Dinophyceae</taxon>
        <taxon>Suessiales</taxon>
        <taxon>Symbiodiniaceae</taxon>
        <taxon>Durusdinium</taxon>
    </lineage>
</organism>
<protein>
    <submittedName>
        <fullName evidence="4">Pentatricopeptide repeat-containing protein At1g62590</fullName>
    </submittedName>
</protein>
<accession>A0ABP0JMS2</accession>
<feature type="repeat" description="PPR" evidence="2">
    <location>
        <begin position="489"/>
        <end position="519"/>
    </location>
</feature>
<feature type="domain" description="PROP1-like PPR" evidence="3">
    <location>
        <begin position="543"/>
        <end position="641"/>
    </location>
</feature>
<proteinExistence type="predicted"/>
<evidence type="ECO:0000256" key="1">
    <source>
        <dbReference type="ARBA" id="ARBA00022737"/>
    </source>
</evidence>
<evidence type="ECO:0000256" key="2">
    <source>
        <dbReference type="PROSITE-ProRule" id="PRU00708"/>
    </source>
</evidence>
<sequence length="1157" mass="127255">MIETLHMIIEVLATAKVEMGVFLLAACIHFVLFSNYAPAARASLLGEKSSPKLAAAGATGGATRRASASSTGNSMAQALKEPLRAKKAEKQWTHEELQRLLDFHHVPEEDVQAVLAFALEGIGRLAASEEFLAGLRSLVGPVTSPQLAAQLLRNYWGAQAYANFESLLFEFSEFCQTHGIKMPRQVVVMAVQFASGDELETADTIPKRSAWSKPTWTKLEKIMMEFVPTLDDDAAKYVSFHRILDGIVKRDASPSSRCWDTVQLMEQAGLVPNNVTCSILLKTVTKHHQDSLPRIIKLIDSREVKDIDEVLLGSLFEACIRSGQMKEMLQYVQKLRREGDLVEIRSAHTAGSIIRAYGTAQDLDGVWATWNDMKLRGVQPTRITLGCMVEALASNDDPEGAYQIIQQALADPHTAHLVNAVTYSSVLKSFNHRKLFHRVWEVYDEMIQQKVEFSVSTYNALLDVCARSGNISRAEPLLKDMADQGVAPSIITFSTVIKAYCAANRLEQAFRIFEEMRRNTEIKADEVTFNTLMDGCARYGLFDRGLQVLMDMQKSGIAPSNYTLSVVAKLASRSKKPKKAFSLVEDLRKEYGIKLNMHVYNNLIQAAIGDNDSWKAQEVFAEMLKSNVQPDGRTYNLLLRFLVSERAVVSLVALLRVALGLKLQMHEDEVEHLHPSLVSALQRPMEWAKAPFHGKAPLQEDVLREAIECAKHSAVECIAAAQLEIFSVDLGHIAAPLEDPQLLLSPQLRGRLRRPSPVEAEIRMSQLILYMPTPHETLQLGQLHMPDIYVQANRDWWMNLTARVVIENLTALGLAGKHVVQESQSSWMVRGQLAVRCHVLGFLVQLSNISFEKLVDLKGIAGFAQDVSPITMQKVTKAEGHAHHLDTTVLINVINPSYLAADLEGPFHFNVTQRGFFLGTASLPSVSLRPGRMTLAVHFVLAAEGGATAQEQAALGAFLTGYIGAQVQRVSMLGSSRSSANPVAAVVLDGLQLTFRFQPPEASFIHHINADVGLVGLQVTSEVVNPLPQVIVLNSMDLSIRERDITGENIFHLKGNATSGLGGQRLPPGASRFHLSLSTLDANLKDLLLIGRLIEDAVDGALVVGVLGPLSITIRPDFNLTVQYAANGVTAKLSCLVVCGSAHSVLNPGTWFRTPES</sequence>
<feature type="repeat" description="PPR" evidence="2">
    <location>
        <begin position="346"/>
        <end position="380"/>
    </location>
</feature>
<dbReference type="Pfam" id="PF17177">
    <property type="entry name" value="PPR_long"/>
    <property type="match status" value="1"/>
</dbReference>
<feature type="repeat" description="PPR" evidence="2">
    <location>
        <begin position="596"/>
        <end position="630"/>
    </location>
</feature>
<reference evidence="4 5" key="1">
    <citation type="submission" date="2024-02" db="EMBL/GenBank/DDBJ databases">
        <authorList>
            <person name="Chen Y."/>
            <person name="Shah S."/>
            <person name="Dougan E. K."/>
            <person name="Thang M."/>
            <person name="Chan C."/>
        </authorList>
    </citation>
    <scope>NUCLEOTIDE SEQUENCE [LARGE SCALE GENOMIC DNA]</scope>
</reference>
<dbReference type="PROSITE" id="PS51375">
    <property type="entry name" value="PPR"/>
    <property type="match status" value="6"/>
</dbReference>